<evidence type="ECO:0000256" key="2">
    <source>
        <dbReference type="ARBA" id="ARBA00011207"/>
    </source>
</evidence>
<evidence type="ECO:0000256" key="4">
    <source>
        <dbReference type="ARBA" id="ARBA00022729"/>
    </source>
</evidence>
<evidence type="ECO:0000256" key="1">
    <source>
        <dbReference type="ARBA" id="ARBA00009034"/>
    </source>
</evidence>
<evidence type="ECO:0000256" key="7">
    <source>
        <dbReference type="SAM" id="SignalP"/>
    </source>
</evidence>
<feature type="domain" description="Insulin-like" evidence="8">
    <location>
        <begin position="32"/>
        <end position="120"/>
    </location>
</feature>
<dbReference type="InterPro" id="IPR036438">
    <property type="entry name" value="Insulin-like_sf"/>
</dbReference>
<keyword evidence="4 7" id="KW-0732">Signal</keyword>
<feature type="signal peptide" evidence="7">
    <location>
        <begin position="1"/>
        <end position="22"/>
    </location>
</feature>
<dbReference type="SUPFAM" id="SSF56994">
    <property type="entry name" value="Insulin-like"/>
    <property type="match status" value="1"/>
</dbReference>
<dbReference type="GO" id="GO:0005179">
    <property type="term" value="F:hormone activity"/>
    <property type="evidence" value="ECO:0007669"/>
    <property type="project" value="InterPro"/>
</dbReference>
<dbReference type="EMBL" id="LC462240">
    <property type="protein sequence ID" value="BBI47309.1"/>
    <property type="molecule type" value="mRNA"/>
</dbReference>
<comment type="subunit">
    <text evidence="2">Heterodimer of a B chain and an A chain linked by two disulfide bonds.</text>
</comment>
<evidence type="ECO:0000256" key="6">
    <source>
        <dbReference type="RuleBase" id="RU000406"/>
    </source>
</evidence>
<dbReference type="PANTHER" id="PTHR13647">
    <property type="entry name" value="INSULIN-LIKE PEPTIDE 2-RELATED"/>
    <property type="match status" value="1"/>
</dbReference>
<evidence type="ECO:0000256" key="3">
    <source>
        <dbReference type="ARBA" id="ARBA00022685"/>
    </source>
</evidence>
<keyword evidence="5" id="KW-1015">Disulfide bond</keyword>
<protein>
    <submittedName>
        <fullName evidence="9">Insulin-like peptide 2</fullName>
    </submittedName>
</protein>
<dbReference type="Gene3D" id="1.10.100.10">
    <property type="entry name" value="Insulin-like"/>
    <property type="match status" value="1"/>
</dbReference>
<feature type="chain" id="PRO_5028827220" evidence="7">
    <location>
        <begin position="23"/>
        <end position="125"/>
    </location>
</feature>
<sequence length="125" mass="14120">MDLQCVFVVLATVLAGLCSIDADEMSDFNSKKVYCGRHLSQTLSAVCKGKYNTLNKKYETKPESFGSGSQGQFITDLGFPYQTKASASTLMTNFRRRRRRGVFNECCEKPCSQEELKTYCGSRRR</sequence>
<evidence type="ECO:0000259" key="8">
    <source>
        <dbReference type="SMART" id="SM00078"/>
    </source>
</evidence>
<dbReference type="SMART" id="SM00078">
    <property type="entry name" value="IlGF"/>
    <property type="match status" value="1"/>
</dbReference>
<dbReference type="AlphaFoldDB" id="A0A7G1GD26"/>
<accession>A0A7G1GD26</accession>
<name>A0A7G1GD26_9CUCU</name>
<evidence type="ECO:0000313" key="9">
    <source>
        <dbReference type="EMBL" id="BBI47309.1"/>
    </source>
</evidence>
<comment type="subcellular location">
    <subcellularLocation>
        <location evidence="6">Secreted</location>
    </subcellularLocation>
</comment>
<proteinExistence type="evidence at transcript level"/>
<dbReference type="PANTHER" id="PTHR13647:SF4">
    <property type="entry name" value="INSULIN-LIKE PEPTIDE 1-RELATED"/>
    <property type="match status" value="1"/>
</dbReference>
<dbReference type="InterPro" id="IPR022352">
    <property type="entry name" value="Ins/IGF/rlx"/>
</dbReference>
<evidence type="ECO:0000256" key="5">
    <source>
        <dbReference type="ARBA" id="ARBA00023157"/>
    </source>
</evidence>
<dbReference type="Pfam" id="PF00049">
    <property type="entry name" value="Insulin"/>
    <property type="match status" value="1"/>
</dbReference>
<reference evidence="9" key="1">
    <citation type="journal article" date="2019" name="PLoS Biol.">
        <title>A specific type of insulin-like peptide regulates the conditional growth of a beetle weapon.</title>
        <authorList>
            <person name="Okada Y."/>
            <person name="Katsuki M."/>
            <person name="Okamoto N."/>
            <person name="Fujioka H."/>
            <person name="Okada K."/>
        </authorList>
    </citation>
    <scope>NUCLEOTIDE SEQUENCE</scope>
</reference>
<organism evidence="9">
    <name type="scientific">Gnatocerus cornutus</name>
    <dbReference type="NCBI Taxonomy" id="1553328"/>
    <lineage>
        <taxon>Eukaryota</taxon>
        <taxon>Metazoa</taxon>
        <taxon>Ecdysozoa</taxon>
        <taxon>Arthropoda</taxon>
        <taxon>Hexapoda</taxon>
        <taxon>Insecta</taxon>
        <taxon>Pterygota</taxon>
        <taxon>Neoptera</taxon>
        <taxon>Endopterygota</taxon>
        <taxon>Coleoptera</taxon>
        <taxon>Polyphaga</taxon>
        <taxon>Cucujiformia</taxon>
        <taxon>Tenebrionidae</taxon>
        <taxon>Diaperinae</taxon>
        <taxon>Gnatocerus</taxon>
    </lineage>
</organism>
<keyword evidence="3" id="KW-0165">Cleavage on pair of basic residues</keyword>
<dbReference type="GO" id="GO:0005576">
    <property type="term" value="C:extracellular region"/>
    <property type="evidence" value="ECO:0007669"/>
    <property type="project" value="UniProtKB-SubCell"/>
</dbReference>
<keyword evidence="6" id="KW-0964">Secreted</keyword>
<dbReference type="PROSITE" id="PS00262">
    <property type="entry name" value="INSULIN"/>
    <property type="match status" value="1"/>
</dbReference>
<comment type="similarity">
    <text evidence="1 6">Belongs to the insulin family.</text>
</comment>
<dbReference type="PRINTS" id="PR00276">
    <property type="entry name" value="INSULINFAMLY"/>
</dbReference>
<dbReference type="InterPro" id="IPR022353">
    <property type="entry name" value="Insulin_CS"/>
</dbReference>
<dbReference type="InterPro" id="IPR016179">
    <property type="entry name" value="Insulin-like"/>
</dbReference>